<protein>
    <recommendedName>
        <fullName evidence="4">Ig-like domain-containing protein</fullName>
    </recommendedName>
</protein>
<evidence type="ECO:0000256" key="1">
    <source>
        <dbReference type="SAM" id="MobiDB-lite"/>
    </source>
</evidence>
<comment type="caution">
    <text evidence="2">The sequence shown here is derived from an EMBL/GenBank/DDBJ whole genome shotgun (WGS) entry which is preliminary data.</text>
</comment>
<feature type="region of interest" description="Disordered" evidence="1">
    <location>
        <begin position="47"/>
        <end position="115"/>
    </location>
</feature>
<evidence type="ECO:0000313" key="3">
    <source>
        <dbReference type="Proteomes" id="UP001597251"/>
    </source>
</evidence>
<proteinExistence type="predicted"/>
<feature type="compositionally biased region" description="Basic and acidic residues" evidence="1">
    <location>
        <begin position="49"/>
        <end position="76"/>
    </location>
</feature>
<dbReference type="RefSeq" id="WP_125677875.1">
    <property type="nucleotide sequence ID" value="NZ_JBHTOI010000029.1"/>
</dbReference>
<evidence type="ECO:0000313" key="2">
    <source>
        <dbReference type="EMBL" id="MFD1417940.1"/>
    </source>
</evidence>
<accession>A0ABW4BT37</accession>
<dbReference type="Proteomes" id="UP001597251">
    <property type="component" value="Unassembled WGS sequence"/>
</dbReference>
<keyword evidence="3" id="KW-1185">Reference proteome</keyword>
<reference evidence="3" key="1">
    <citation type="journal article" date="2019" name="Int. J. Syst. Evol. Microbiol.">
        <title>The Global Catalogue of Microorganisms (GCM) 10K type strain sequencing project: providing services to taxonomists for standard genome sequencing and annotation.</title>
        <authorList>
            <consortium name="The Broad Institute Genomics Platform"/>
            <consortium name="The Broad Institute Genome Sequencing Center for Infectious Disease"/>
            <person name="Wu L."/>
            <person name="Ma J."/>
        </authorList>
    </citation>
    <scope>NUCLEOTIDE SEQUENCE [LARGE SCALE GENOMIC DNA]</scope>
    <source>
        <strain evidence="3">CCM 8936</strain>
    </source>
</reference>
<sequence>MKKGVLLEFLISIGLLLCLIHLISGYINVKADDKDLGQDMVIGTNTLEQSDKKNDSNDVLNKKSEEDETENIKEESNSTFEQMIEKNQEDSRNDDGDEDGAGEEGSAVGKGKYVHPSHRPLKSMGMIVKAGFFVQPLKNYYVKQDKKIVIKSKFKESIWNRLSGVLILKDPIPNYRWRYSEDMTHWLRFKKSIAHSKNYEFKEKKVGTYYMQARATSGVLLGLGAIYYYSEIATIHVVKEPKNITDLKVETDEDYLFNMKGLDNITNAREIITPEDAAGHVVWSGDNKTLARIDPISGEVEANQNGVSGDYTITGTFLNDDGTKMSAQKTIEVGGGLDDETVNVDEDATFDLKGIDKHTLPEDWHAEWYEKKRGRDVKLATDPHQLSYTIKNTKLEDHKREFYVRVYVRTKIVEEDGSEKSKEHKFETRVATLNVLNPNVPYINFEVGIENLSFKDENHKYNIDKVKKGDRIKITTVMNNENILSVLKYGVFELPLQSNMKEKHIEKVSLDGKDLGSRSYSVENDDGCPHLRVENLNFIVTGKGEGLTHTIEVEFNARTPDDSMSFKTIPRIHGNSDFESSDSSDKAHNYTEHSKNNLTMNYTNDKLDIKPNTISFGRVSTMNQGDILNRTSFNDKSESVVTIDDQRRDNKKHSLYVRQITPFQINDSSNTLPVSLRYYNEDGSFTILTDSNAPIPNEDIEENGMSDMDCVVWGRDCGLLMHVDEVSSAVGTYHATLEWTAKDAI</sequence>
<feature type="compositionally biased region" description="Basic and acidic residues" evidence="1">
    <location>
        <begin position="83"/>
        <end position="94"/>
    </location>
</feature>
<gene>
    <name evidence="2" type="ORF">ACFQ42_04225</name>
</gene>
<name>A0ABW4BT37_9LACO</name>
<organism evidence="2 3">
    <name type="scientific">Companilactobacillus keshanensis</name>
    <dbReference type="NCBI Taxonomy" id="2486003"/>
    <lineage>
        <taxon>Bacteria</taxon>
        <taxon>Bacillati</taxon>
        <taxon>Bacillota</taxon>
        <taxon>Bacilli</taxon>
        <taxon>Lactobacillales</taxon>
        <taxon>Lactobacillaceae</taxon>
        <taxon>Companilactobacillus</taxon>
    </lineage>
</organism>
<dbReference type="EMBL" id="JBHTOI010000029">
    <property type="protein sequence ID" value="MFD1417940.1"/>
    <property type="molecule type" value="Genomic_DNA"/>
</dbReference>
<evidence type="ECO:0008006" key="4">
    <source>
        <dbReference type="Google" id="ProtNLM"/>
    </source>
</evidence>